<evidence type="ECO:0000313" key="5">
    <source>
        <dbReference type="EMBL" id="CAI9088793.1"/>
    </source>
</evidence>
<dbReference type="AlphaFoldDB" id="A0AAV1C150"/>
<sequence length="158" mass="16982">MAKAAILVSALCFLAIATFAHAQQKVYNTYGGVYCDPCNVEFHTRLSYPIPGARVQVQCRNRDTNAVTVTKEGWTNNDGGYSIDVIGDHEEEICEVSALSSPDAKCNVPFTNADKARVLLTENSGVQGTSRYANPIGFKTTTPDAGCKDVLAELGMTV</sequence>
<evidence type="ECO:0000313" key="4">
    <source>
        <dbReference type="EMBL" id="CAI9088792.1"/>
    </source>
</evidence>
<dbReference type="Proteomes" id="UP001161247">
    <property type="component" value="Chromosome 1"/>
</dbReference>
<reference evidence="5" key="1">
    <citation type="submission" date="2023-03" db="EMBL/GenBank/DDBJ databases">
        <authorList>
            <person name="Julca I."/>
        </authorList>
    </citation>
    <scope>NUCLEOTIDE SEQUENCE</scope>
</reference>
<dbReference type="Pfam" id="PF01190">
    <property type="entry name" value="Pollen_Ole_e_1"/>
    <property type="match status" value="1"/>
</dbReference>
<keyword evidence="6" id="KW-1185">Reference proteome</keyword>
<gene>
    <name evidence="4" type="ORF">OLC1_LOCUS1284</name>
    <name evidence="5" type="ORF">OLC1_LOCUS1285</name>
</gene>
<proteinExistence type="inferred from homology"/>
<dbReference type="InterPro" id="IPR006041">
    <property type="entry name" value="Pollen_Ole_e1_allergen"/>
</dbReference>
<dbReference type="PANTHER" id="PTHR31614">
    <property type="entry name" value="PROTEIN DOWNSTREAM OF FLC-RELATED"/>
    <property type="match status" value="1"/>
</dbReference>
<protein>
    <submittedName>
        <fullName evidence="4">OLC1v1023220C1</fullName>
    </submittedName>
    <submittedName>
        <fullName evidence="5">OLC1v1023221C1</fullName>
    </submittedName>
</protein>
<evidence type="ECO:0000256" key="1">
    <source>
        <dbReference type="ARBA" id="ARBA00010049"/>
    </source>
</evidence>
<evidence type="ECO:0000256" key="3">
    <source>
        <dbReference type="SAM" id="SignalP"/>
    </source>
</evidence>
<keyword evidence="2" id="KW-1015">Disulfide bond</keyword>
<organism evidence="5 6">
    <name type="scientific">Oldenlandia corymbosa var. corymbosa</name>
    <dbReference type="NCBI Taxonomy" id="529605"/>
    <lineage>
        <taxon>Eukaryota</taxon>
        <taxon>Viridiplantae</taxon>
        <taxon>Streptophyta</taxon>
        <taxon>Embryophyta</taxon>
        <taxon>Tracheophyta</taxon>
        <taxon>Spermatophyta</taxon>
        <taxon>Magnoliopsida</taxon>
        <taxon>eudicotyledons</taxon>
        <taxon>Gunneridae</taxon>
        <taxon>Pentapetalae</taxon>
        <taxon>asterids</taxon>
        <taxon>lamiids</taxon>
        <taxon>Gentianales</taxon>
        <taxon>Rubiaceae</taxon>
        <taxon>Rubioideae</taxon>
        <taxon>Spermacoceae</taxon>
        <taxon>Hedyotis-Oldenlandia complex</taxon>
        <taxon>Oldenlandia</taxon>
    </lineage>
</organism>
<dbReference type="PANTHER" id="PTHR31614:SF2">
    <property type="entry name" value="F28N24.16 PROTEIN"/>
    <property type="match status" value="1"/>
</dbReference>
<name>A0AAV1C150_OLDCO</name>
<comment type="similarity">
    <text evidence="1">Belongs to the Ole e I family.</text>
</comment>
<evidence type="ECO:0000313" key="6">
    <source>
        <dbReference type="Proteomes" id="UP001161247"/>
    </source>
</evidence>
<accession>A0AAV1C150</accession>
<feature type="signal peptide" evidence="3">
    <location>
        <begin position="1"/>
        <end position="22"/>
    </location>
</feature>
<dbReference type="EMBL" id="OX459118">
    <property type="protein sequence ID" value="CAI9088793.1"/>
    <property type="molecule type" value="Genomic_DNA"/>
</dbReference>
<dbReference type="EMBL" id="OX459118">
    <property type="protein sequence ID" value="CAI9088792.1"/>
    <property type="molecule type" value="Genomic_DNA"/>
</dbReference>
<feature type="chain" id="PRO_5044714007" evidence="3">
    <location>
        <begin position="23"/>
        <end position="158"/>
    </location>
</feature>
<evidence type="ECO:0000256" key="2">
    <source>
        <dbReference type="ARBA" id="ARBA00023157"/>
    </source>
</evidence>
<keyword evidence="3" id="KW-0732">Signal</keyword>